<dbReference type="AlphaFoldDB" id="A0A6C0G3L4"/>
<evidence type="ECO:0000256" key="1">
    <source>
        <dbReference type="SAM" id="MobiDB-lite"/>
    </source>
</evidence>
<protein>
    <submittedName>
        <fullName evidence="4">Stage II sporulation protein D</fullName>
    </submittedName>
</protein>
<dbReference type="NCBIfam" id="TIGR02669">
    <property type="entry name" value="SpoIID_LytB"/>
    <property type="match status" value="1"/>
</dbReference>
<dbReference type="Pfam" id="PF08486">
    <property type="entry name" value="SpoIID"/>
    <property type="match status" value="1"/>
</dbReference>
<keyword evidence="2" id="KW-0812">Transmembrane</keyword>
<feature type="region of interest" description="Disordered" evidence="1">
    <location>
        <begin position="49"/>
        <end position="106"/>
    </location>
</feature>
<keyword evidence="2" id="KW-1133">Transmembrane helix</keyword>
<dbReference type="Proteomes" id="UP000476064">
    <property type="component" value="Chromosome"/>
</dbReference>
<dbReference type="InterPro" id="IPR013486">
    <property type="entry name" value="SpoIID/LytB"/>
</dbReference>
<dbReference type="RefSeq" id="WP_162360037.1">
    <property type="nucleotide sequence ID" value="NZ_CP048209.1"/>
</dbReference>
<keyword evidence="2" id="KW-0472">Membrane</keyword>
<dbReference type="InterPro" id="IPR051922">
    <property type="entry name" value="Bact_Sporulation_Assoc"/>
</dbReference>
<dbReference type="PANTHER" id="PTHR30032">
    <property type="entry name" value="N-ACETYLMURAMOYL-L-ALANINE AMIDASE-RELATED"/>
    <property type="match status" value="1"/>
</dbReference>
<feature type="domain" description="Sporulation stage II protein D amidase enhancer LytB N-terminal" evidence="3">
    <location>
        <begin position="128"/>
        <end position="237"/>
    </location>
</feature>
<dbReference type="KEGG" id="plyc:GXP70_28345"/>
<dbReference type="InterPro" id="IPR013693">
    <property type="entry name" value="SpoIID/LytB_N"/>
</dbReference>
<organism evidence="4 5">
    <name type="scientific">Paenibacillus lycopersici</name>
    <dbReference type="NCBI Taxonomy" id="2704462"/>
    <lineage>
        <taxon>Bacteria</taxon>
        <taxon>Bacillati</taxon>
        <taxon>Bacillota</taxon>
        <taxon>Bacilli</taxon>
        <taxon>Bacillales</taxon>
        <taxon>Paenibacillaceae</taxon>
        <taxon>Paenibacillus</taxon>
    </lineage>
</organism>
<proteinExistence type="predicted"/>
<dbReference type="EMBL" id="CP048209">
    <property type="protein sequence ID" value="QHT63477.1"/>
    <property type="molecule type" value="Genomic_DNA"/>
</dbReference>
<reference evidence="4 5" key="1">
    <citation type="submission" date="2020-01" db="EMBL/GenBank/DDBJ databases">
        <title>Paenibacillus sp. nov., isolated from tomato rhizosphere.</title>
        <authorList>
            <person name="Weon H.-Y."/>
            <person name="Lee S.A."/>
        </authorList>
    </citation>
    <scope>NUCLEOTIDE SEQUENCE [LARGE SCALE GENOMIC DNA]</scope>
    <source>
        <strain evidence="4 5">12200R-189</strain>
    </source>
</reference>
<dbReference type="PANTHER" id="PTHR30032:SF4">
    <property type="entry name" value="AMIDASE ENHANCER"/>
    <property type="match status" value="1"/>
</dbReference>
<evidence type="ECO:0000313" key="4">
    <source>
        <dbReference type="EMBL" id="QHT63477.1"/>
    </source>
</evidence>
<dbReference type="InterPro" id="IPR014225">
    <property type="entry name" value="Spore_II_D_firmicutes"/>
</dbReference>
<dbReference type="NCBIfam" id="TIGR02870">
    <property type="entry name" value="spore_II_D"/>
    <property type="match status" value="1"/>
</dbReference>
<keyword evidence="5" id="KW-1185">Reference proteome</keyword>
<dbReference type="GO" id="GO:0030288">
    <property type="term" value="C:outer membrane-bounded periplasmic space"/>
    <property type="evidence" value="ECO:0007669"/>
    <property type="project" value="TreeGrafter"/>
</dbReference>
<evidence type="ECO:0000256" key="2">
    <source>
        <dbReference type="SAM" id="Phobius"/>
    </source>
</evidence>
<sequence>MKRARWKVGRSYRRRLWSRGWWLGFVWGLLLVLLVKGAVYMMKPERPEAKGPAANGAVMQSESAPAEADNMELPRKAVNGADAAETGEAAGKDAANDGVQAASGSAADKREQAVSAYDRLRVSVYLTEKKRIEKLPIELYVRGVLAGEMPVDFEPEALKAQAIAARTFIYRRLLTGDQTGLTESEKAKGADVDDTVMTQAYVPLGELLDRWSGAEKEVKLQKLNEAVEATKGLIVTYEGEPIQASFFSTSNGYTENASDYWNVDLPYLRSVASPWDKTLSPRYEEQVTLKLKDVGKKLGVKTAEVRGMRVLDTTAGDRVKAVRVGGETFTGREIRERLSLASSDFTWSIDGNEVTFATKGYGHGVGMSQWGADGMAENGATAREILAHYYTGTKLETASGILD</sequence>
<gene>
    <name evidence="4" type="primary">spoIID</name>
    <name evidence="4" type="ORF">GXP70_28345</name>
</gene>
<name>A0A6C0G3L4_9BACL</name>
<evidence type="ECO:0000313" key="5">
    <source>
        <dbReference type="Proteomes" id="UP000476064"/>
    </source>
</evidence>
<dbReference type="GO" id="GO:0030435">
    <property type="term" value="P:sporulation resulting in formation of a cellular spore"/>
    <property type="evidence" value="ECO:0007669"/>
    <property type="project" value="InterPro"/>
</dbReference>
<accession>A0A6C0G3L4</accession>
<feature type="compositionally biased region" description="Low complexity" evidence="1">
    <location>
        <begin position="80"/>
        <end position="89"/>
    </location>
</feature>
<evidence type="ECO:0000259" key="3">
    <source>
        <dbReference type="Pfam" id="PF08486"/>
    </source>
</evidence>
<feature type="transmembrane region" description="Helical" evidence="2">
    <location>
        <begin position="21"/>
        <end position="42"/>
    </location>
</feature>